<dbReference type="EMBL" id="JABSNM010000017">
    <property type="protein sequence ID" value="NRT57617.1"/>
    <property type="molecule type" value="Genomic_DNA"/>
</dbReference>
<evidence type="ECO:0000256" key="1">
    <source>
        <dbReference type="SAM" id="SignalP"/>
    </source>
</evidence>
<dbReference type="Pfam" id="PF07589">
    <property type="entry name" value="PEP-CTERM"/>
    <property type="match status" value="1"/>
</dbReference>
<keyword evidence="1" id="KW-0732">Signal</keyword>
<protein>
    <recommendedName>
        <fullName evidence="2">Ice-binding protein C-terminal domain-containing protein</fullName>
    </recommendedName>
</protein>
<name>A0ABX2G5P0_9BURK</name>
<sequence>MHARNKTPLIAAALAAAALLGGASPAQADTFSVDFNGTFTQANPFSPPLGSPLVVDMDITTAGDASSPETITSVSGTIRGKAITSFQNGISATFWFDGSTSLGHFSSMGLYAYTNDGLWGLQDTKITLLGPIGNSGYTSSPAANIWTTVPLTAPVPEPGSIAMMVAGLGLLGLHARRRNSLRTTAAPEIAGATAA</sequence>
<comment type="caution">
    <text evidence="3">The sequence shown here is derived from an EMBL/GenBank/DDBJ whole genome shotgun (WGS) entry which is preliminary data.</text>
</comment>
<feature type="domain" description="Ice-binding protein C-terminal" evidence="2">
    <location>
        <begin position="154"/>
        <end position="178"/>
    </location>
</feature>
<evidence type="ECO:0000259" key="2">
    <source>
        <dbReference type="Pfam" id="PF07589"/>
    </source>
</evidence>
<feature type="chain" id="PRO_5047426191" description="Ice-binding protein C-terminal domain-containing protein" evidence="1">
    <location>
        <begin position="29"/>
        <end position="195"/>
    </location>
</feature>
<dbReference type="InterPro" id="IPR013424">
    <property type="entry name" value="Ice-binding_C"/>
</dbReference>
<accession>A0ABX2G5P0</accession>
<keyword evidence="4" id="KW-1185">Reference proteome</keyword>
<dbReference type="RefSeq" id="WP_217427585.1">
    <property type="nucleotide sequence ID" value="NZ_JABSNM010000017.1"/>
</dbReference>
<dbReference type="NCBIfam" id="TIGR02595">
    <property type="entry name" value="PEP_CTERM"/>
    <property type="match status" value="1"/>
</dbReference>
<proteinExistence type="predicted"/>
<gene>
    <name evidence="3" type="ORF">HNQ01_003374</name>
</gene>
<reference evidence="3 4" key="1">
    <citation type="submission" date="2020-05" db="EMBL/GenBank/DDBJ databases">
        <title>Genomic Encyclopedia of Type Strains, Phase IV (KMG-V): Genome sequencing to study the core and pangenomes of soil and plant-associated prokaryotes.</title>
        <authorList>
            <person name="Whitman W."/>
        </authorList>
    </citation>
    <scope>NUCLEOTIDE SEQUENCE [LARGE SCALE GENOMIC DNA]</scope>
    <source>
        <strain evidence="3 4">C29</strain>
    </source>
</reference>
<evidence type="ECO:0000313" key="3">
    <source>
        <dbReference type="EMBL" id="NRT57617.1"/>
    </source>
</evidence>
<feature type="signal peptide" evidence="1">
    <location>
        <begin position="1"/>
        <end position="28"/>
    </location>
</feature>
<evidence type="ECO:0000313" key="4">
    <source>
        <dbReference type="Proteomes" id="UP001516061"/>
    </source>
</evidence>
<dbReference type="Proteomes" id="UP001516061">
    <property type="component" value="Unassembled WGS sequence"/>
</dbReference>
<organism evidence="3 4">
    <name type="scientific">Sphaerotilus uruguayifluvii</name>
    <dbReference type="NCBI Taxonomy" id="2735897"/>
    <lineage>
        <taxon>Bacteria</taxon>
        <taxon>Pseudomonadati</taxon>
        <taxon>Pseudomonadota</taxon>
        <taxon>Betaproteobacteria</taxon>
        <taxon>Burkholderiales</taxon>
        <taxon>Sphaerotilaceae</taxon>
        <taxon>Sphaerotilus</taxon>
    </lineage>
</organism>